<dbReference type="InterPro" id="IPR036582">
    <property type="entry name" value="Mao_N_sf"/>
</dbReference>
<gene>
    <name evidence="2" type="ORF">GCM10010916_26230</name>
</gene>
<proteinExistence type="predicted"/>
<organism evidence="2 3">
    <name type="scientific">Paenibacillus abyssi</name>
    <dbReference type="NCBI Taxonomy" id="1340531"/>
    <lineage>
        <taxon>Bacteria</taxon>
        <taxon>Bacillati</taxon>
        <taxon>Bacillota</taxon>
        <taxon>Bacilli</taxon>
        <taxon>Bacillales</taxon>
        <taxon>Paenibacillaceae</taxon>
        <taxon>Paenibacillus</taxon>
    </lineage>
</organism>
<protein>
    <recommendedName>
        <fullName evidence="1">Copper amine oxidase-like N-terminal domain-containing protein</fullName>
    </recommendedName>
</protein>
<reference evidence="2" key="1">
    <citation type="journal article" date="2014" name="Int. J. Syst. Evol. Microbiol.">
        <title>Complete genome sequence of Corynebacterium casei LMG S-19264T (=DSM 44701T), isolated from a smear-ripened cheese.</title>
        <authorList>
            <consortium name="US DOE Joint Genome Institute (JGI-PGF)"/>
            <person name="Walter F."/>
            <person name="Albersmeier A."/>
            <person name="Kalinowski J."/>
            <person name="Ruckert C."/>
        </authorList>
    </citation>
    <scope>NUCLEOTIDE SEQUENCE</scope>
    <source>
        <strain evidence="2">CGMCC 1.12987</strain>
    </source>
</reference>
<comment type="caution">
    <text evidence="2">The sequence shown here is derived from an EMBL/GenBank/DDBJ whole genome shotgun (WGS) entry which is preliminary data.</text>
</comment>
<evidence type="ECO:0000313" key="3">
    <source>
        <dbReference type="Proteomes" id="UP000644756"/>
    </source>
</evidence>
<reference evidence="2" key="2">
    <citation type="submission" date="2020-09" db="EMBL/GenBank/DDBJ databases">
        <authorList>
            <person name="Sun Q."/>
            <person name="Zhou Y."/>
        </authorList>
    </citation>
    <scope>NUCLEOTIDE SEQUENCE</scope>
    <source>
        <strain evidence="2">CGMCC 1.12987</strain>
    </source>
</reference>
<dbReference type="Proteomes" id="UP000644756">
    <property type="component" value="Unassembled WGS sequence"/>
</dbReference>
<evidence type="ECO:0000313" key="2">
    <source>
        <dbReference type="EMBL" id="GGG08092.1"/>
    </source>
</evidence>
<dbReference type="EMBL" id="BMGR01000008">
    <property type="protein sequence ID" value="GGG08092.1"/>
    <property type="molecule type" value="Genomic_DNA"/>
</dbReference>
<dbReference type="InterPro" id="IPR012854">
    <property type="entry name" value="Cu_amine_oxidase-like_N"/>
</dbReference>
<dbReference type="AlphaFoldDB" id="A0A917D242"/>
<dbReference type="Gene3D" id="3.30.457.10">
    <property type="entry name" value="Copper amine oxidase-like, N-terminal domain"/>
    <property type="match status" value="1"/>
</dbReference>
<sequence length="433" mass="49361">MSSFLHRAVIVFVLSVVSIFSLPLSPVSAAVPEKTFMLKASGKTVLLPQVFVKGTPMIPLSASKQFGVRIVENKKKKTYKTMQGKHWVLFKLNSKNFTVPTFKDELPQPAQLIKKEVYIPLEVFGYVINSKRMVIADSYFESLDSSRWTPEREASQMALKGQKLKPEIYIDRKAVPFKTKPVIKGEIAYFPIKDFSEYIGGQVTEDPKNGTVTIVFHNNELIYTEGIPTVKHRELSGSFDWVRNEFPMPNHEPVKRINGVFMIPHTSLPNMMRMSTVDNLHYGGIDMVVNGHLLFERQVFYTYKSESFSYELDENGNEITDPDLYMSFGNSKATFISIQKESYTTKDKGTQFWTAMAREEKVNGKIRRQEIEFNPTLENGMAVGFLNYKVEIYDKTGSSRIEKEVTSFVKVPLKDGLPNFTWDEAMKALGVAK</sequence>
<dbReference type="RefSeq" id="WP_188531516.1">
    <property type="nucleotide sequence ID" value="NZ_BMGR01000008.1"/>
</dbReference>
<feature type="domain" description="Copper amine oxidase-like N-terminal" evidence="1">
    <location>
        <begin position="170"/>
        <end position="264"/>
    </location>
</feature>
<dbReference type="Pfam" id="PF07833">
    <property type="entry name" value="Cu_amine_oxidN1"/>
    <property type="match status" value="1"/>
</dbReference>
<keyword evidence="3" id="KW-1185">Reference proteome</keyword>
<name>A0A917D242_9BACL</name>
<evidence type="ECO:0000259" key="1">
    <source>
        <dbReference type="Pfam" id="PF07833"/>
    </source>
</evidence>
<accession>A0A917D242</accession>